<dbReference type="InterPro" id="IPR002110">
    <property type="entry name" value="Ankyrin_rpt"/>
</dbReference>
<feature type="repeat" description="ANK" evidence="3">
    <location>
        <begin position="430"/>
        <end position="462"/>
    </location>
</feature>
<dbReference type="Gene3D" id="3.10.260.10">
    <property type="entry name" value="Transcription regulator HTH, APSES-type DNA-binding domain"/>
    <property type="match status" value="1"/>
</dbReference>
<feature type="domain" description="HTH APSES-type" evidence="5">
    <location>
        <begin position="10"/>
        <end position="120"/>
    </location>
</feature>
<gene>
    <name evidence="6" type="ORF">AW171_hschr42347</name>
</gene>
<dbReference type="GeneID" id="28723700"/>
<dbReference type="SMART" id="SM01252">
    <property type="entry name" value="KilA-N"/>
    <property type="match status" value="1"/>
</dbReference>
<feature type="compositionally biased region" description="Polar residues" evidence="4">
    <location>
        <begin position="135"/>
        <end position="145"/>
    </location>
</feature>
<dbReference type="STRING" id="45286.A0A0X8HS59"/>
<dbReference type="SUPFAM" id="SSF54616">
    <property type="entry name" value="DNA-binding domain of Mlu1-box binding protein MBP1"/>
    <property type="match status" value="1"/>
</dbReference>
<dbReference type="InterPro" id="IPR051642">
    <property type="entry name" value="SWI6-like"/>
</dbReference>
<organism evidence="6 7">
    <name type="scientific">Eremothecium sinecaudum</name>
    <dbReference type="NCBI Taxonomy" id="45286"/>
    <lineage>
        <taxon>Eukaryota</taxon>
        <taxon>Fungi</taxon>
        <taxon>Dikarya</taxon>
        <taxon>Ascomycota</taxon>
        <taxon>Saccharomycotina</taxon>
        <taxon>Saccharomycetes</taxon>
        <taxon>Saccharomycetales</taxon>
        <taxon>Saccharomycetaceae</taxon>
        <taxon>Eremothecium</taxon>
    </lineage>
</organism>
<keyword evidence="1" id="KW-0677">Repeat</keyword>
<dbReference type="OrthoDB" id="6718656at2759"/>
<name>A0A0X8HS59_9SACH</name>
<protein>
    <submittedName>
        <fullName evidence="6">HDL290Cp</fullName>
    </submittedName>
</protein>
<dbReference type="AlphaFoldDB" id="A0A0X8HS59"/>
<evidence type="ECO:0000313" key="6">
    <source>
        <dbReference type="EMBL" id="AMD20454.1"/>
    </source>
</evidence>
<dbReference type="PROSITE" id="PS50297">
    <property type="entry name" value="ANK_REP_REGION"/>
    <property type="match status" value="1"/>
</dbReference>
<keyword evidence="7" id="KW-1185">Reference proteome</keyword>
<evidence type="ECO:0000256" key="4">
    <source>
        <dbReference type="SAM" id="MobiDB-lite"/>
    </source>
</evidence>
<feature type="compositionally biased region" description="Basic residues" evidence="4">
    <location>
        <begin position="304"/>
        <end position="313"/>
    </location>
</feature>
<dbReference type="GO" id="GO:0001228">
    <property type="term" value="F:DNA-binding transcription activator activity, RNA polymerase II-specific"/>
    <property type="evidence" value="ECO:0007669"/>
    <property type="project" value="UniProtKB-ARBA"/>
</dbReference>
<sequence length="948" mass="104808">MNRGSVTPIIEIATYAGVDVYECYCRGKESSIVMRRLQDDWINITQVFKVASFSKTQRTKILEKESTEISHQKIQGGYGRFQGTWIPLDNAQNLIAKYEITDVVVHTLINFNPDPMNMPPRRSKNSIIKKLSPATKITSPSSYNKTPKKKIADSSQSTTGSVSKKAKKRASTKAAQPSPLQHLVFQTPQHQAHVQQTQNNYNFLTRSEQTPVNPVVMDAESSDGQRHPHPCNSANMVLSNCSTHNSHITASNTAPVDPTANSLQYATTQKPLQFYPFPVPSSKNVNNMVPDLRIISENPEQKQKTKRPSKHKAVPSGHNFNKKNAIPNYACKMPNFVIMNPTETHKTSNSSGSNTSYGSSVECYSYNDNTTPNSSSSGSSSPKDMCNTKEYKNIILQVLSTEYNTAEPVLPEKLYYPPVGIDVNFLIDKQGHTALHWATAMANVPLMKILLTLEANIFHCNDRGFNCVTKCVFYNNCFRTGAFVAVVGLLKMCLVTPDNNCRLPLHYLVELSVNKAKDPIVISYYIDTILEALYQDDPALLKYCLNCQDNSGNTILHLAALNSSIELCNKFLYLGSSSDVMNNEQLTASAILAKSNLVDATSTITNTPIPSMMPTPATSSVPMLIPAEESFKVKQNKLCTPLRSKKSTNKLDNNVTCSENKRISETTFSETPLLENTTSCDLVQAPSSSISKTLYNSQKALGLDRNTDYNSTPTALVKTPGASPIKALPLPTPSQPYIQNSTRNDRDKATNRNKRPVSNSAVLASEISSLSKALAESYDESILKVKLEITNAEEGLQGISKSIETSDKHVQDVFSKCNANDLPTLESTVKGAQISVDIAMAKFANTMEKLQALALATIVHDEEAHITSTEDTDTSKSDFDITRHRYKQAVQISLLQLKRKQIVQKLIKAKITDHGSKIYKYRKLIGLSIENIDSKLDDIEKDLCSVTV</sequence>
<feature type="region of interest" description="Disordered" evidence="4">
    <location>
        <begin position="704"/>
        <end position="757"/>
    </location>
</feature>
<dbReference type="EMBL" id="CP014244">
    <property type="protein sequence ID" value="AMD20454.1"/>
    <property type="molecule type" value="Genomic_DNA"/>
</dbReference>
<keyword evidence="2 3" id="KW-0040">ANK repeat</keyword>
<dbReference type="PROSITE" id="PS50088">
    <property type="entry name" value="ANK_REPEAT"/>
    <property type="match status" value="2"/>
</dbReference>
<evidence type="ECO:0000256" key="1">
    <source>
        <dbReference type="ARBA" id="ARBA00022737"/>
    </source>
</evidence>
<feature type="repeat" description="ANK" evidence="3">
    <location>
        <begin position="551"/>
        <end position="583"/>
    </location>
</feature>
<evidence type="ECO:0000259" key="5">
    <source>
        <dbReference type="PROSITE" id="PS51299"/>
    </source>
</evidence>
<dbReference type="PANTHER" id="PTHR43828:SF7">
    <property type="entry name" value="REGULATORY PROTEIN SWI4"/>
    <property type="match status" value="1"/>
</dbReference>
<dbReference type="GO" id="GO:0003677">
    <property type="term" value="F:DNA binding"/>
    <property type="evidence" value="ECO:0007669"/>
    <property type="project" value="InterPro"/>
</dbReference>
<dbReference type="SMART" id="SM00248">
    <property type="entry name" value="ANK"/>
    <property type="match status" value="2"/>
</dbReference>
<evidence type="ECO:0000313" key="7">
    <source>
        <dbReference type="Proteomes" id="UP000243052"/>
    </source>
</evidence>
<dbReference type="FunFam" id="1.25.40.20:FF:000361">
    <property type="entry name" value="Swi4p"/>
    <property type="match status" value="1"/>
</dbReference>
<reference evidence="6 7" key="1">
    <citation type="submission" date="2016-01" db="EMBL/GenBank/DDBJ databases">
        <title>Genome sequence of the yeast Holleya sinecauda.</title>
        <authorList>
            <person name="Dietrich F.S."/>
        </authorList>
    </citation>
    <scope>NUCLEOTIDE SEQUENCE [LARGE SCALE GENOMIC DNA]</scope>
    <source>
        <strain evidence="6 7">ATCC 58844</strain>
    </source>
</reference>
<evidence type="ECO:0000256" key="3">
    <source>
        <dbReference type="PROSITE-ProRule" id="PRU00023"/>
    </source>
</evidence>
<dbReference type="SUPFAM" id="SSF48403">
    <property type="entry name" value="Ankyrin repeat"/>
    <property type="match status" value="1"/>
</dbReference>
<dbReference type="InterPro" id="IPR018004">
    <property type="entry name" value="KilA/APSES_HTH"/>
</dbReference>
<dbReference type="InterPro" id="IPR003163">
    <property type="entry name" value="Tscrpt_reg_HTH_APSES-type"/>
</dbReference>
<dbReference type="Proteomes" id="UP000243052">
    <property type="component" value="Chromosome iv"/>
</dbReference>
<dbReference type="GO" id="GO:0033309">
    <property type="term" value="C:SBF transcription complex"/>
    <property type="evidence" value="ECO:0007669"/>
    <property type="project" value="TreeGrafter"/>
</dbReference>
<accession>A0A0X8HS59</accession>
<dbReference type="PANTHER" id="PTHR43828">
    <property type="entry name" value="ASPARAGINASE"/>
    <property type="match status" value="1"/>
</dbReference>
<dbReference type="Pfam" id="PF00023">
    <property type="entry name" value="Ank"/>
    <property type="match status" value="1"/>
</dbReference>
<proteinExistence type="predicted"/>
<feature type="region of interest" description="Disordered" evidence="4">
    <location>
        <begin position="130"/>
        <end position="179"/>
    </location>
</feature>
<dbReference type="RefSeq" id="XP_017987450.1">
    <property type="nucleotide sequence ID" value="XM_018131972.1"/>
</dbReference>
<dbReference type="Pfam" id="PF04383">
    <property type="entry name" value="KilA-N"/>
    <property type="match status" value="1"/>
</dbReference>
<dbReference type="Gene3D" id="1.25.40.20">
    <property type="entry name" value="Ankyrin repeat-containing domain"/>
    <property type="match status" value="1"/>
</dbReference>
<dbReference type="InterPro" id="IPR036887">
    <property type="entry name" value="HTH_APSES_sf"/>
</dbReference>
<dbReference type="GO" id="GO:0030907">
    <property type="term" value="C:MBF transcription complex"/>
    <property type="evidence" value="ECO:0007669"/>
    <property type="project" value="TreeGrafter"/>
</dbReference>
<feature type="region of interest" description="Disordered" evidence="4">
    <location>
        <begin position="296"/>
        <end position="326"/>
    </location>
</feature>
<evidence type="ECO:0000256" key="2">
    <source>
        <dbReference type="ARBA" id="ARBA00023043"/>
    </source>
</evidence>
<dbReference type="InterPro" id="IPR036770">
    <property type="entry name" value="Ankyrin_rpt-contain_sf"/>
</dbReference>
<dbReference type="FunFam" id="3.10.260.10:FF:000006">
    <property type="entry name" value="Swi4p"/>
    <property type="match status" value="1"/>
</dbReference>
<dbReference type="PROSITE" id="PS51299">
    <property type="entry name" value="HTH_APSES"/>
    <property type="match status" value="1"/>
</dbReference>